<evidence type="ECO:0000256" key="7">
    <source>
        <dbReference type="ARBA" id="ARBA00022679"/>
    </source>
</evidence>
<evidence type="ECO:0000313" key="18">
    <source>
        <dbReference type="Proteomes" id="UP001353858"/>
    </source>
</evidence>
<dbReference type="Pfam" id="PF00432">
    <property type="entry name" value="Prenyltrans"/>
    <property type="match status" value="1"/>
</dbReference>
<dbReference type="Proteomes" id="UP001353858">
    <property type="component" value="Unassembled WGS sequence"/>
</dbReference>
<dbReference type="InterPro" id="IPR045089">
    <property type="entry name" value="PGGT1B-like"/>
</dbReference>
<dbReference type="InterPro" id="IPR041960">
    <property type="entry name" value="GGTase_I_beta"/>
</dbReference>
<name>A0AAN7P6A8_9COLE</name>
<proteinExistence type="inferred from homology"/>
<dbReference type="PANTHER" id="PTHR11774">
    <property type="entry name" value="GERANYLGERANYL TRANSFERASE TYPE BETA SUBUNIT"/>
    <property type="match status" value="1"/>
</dbReference>
<dbReference type="InterPro" id="IPR001330">
    <property type="entry name" value="Prenyltrans"/>
</dbReference>
<evidence type="ECO:0000256" key="3">
    <source>
        <dbReference type="ARBA" id="ARBA00010497"/>
    </source>
</evidence>
<keyword evidence="6" id="KW-0637">Prenyltransferase</keyword>
<dbReference type="GO" id="GO:0046872">
    <property type="term" value="F:metal ion binding"/>
    <property type="evidence" value="ECO:0007669"/>
    <property type="project" value="UniProtKB-KW"/>
</dbReference>
<dbReference type="InterPro" id="IPR008930">
    <property type="entry name" value="Terpenoid_cyclase/PrenylTrfase"/>
</dbReference>
<comment type="subunit">
    <text evidence="14">Heterodimer of FNTA and PGGT1B. PGGT1B mediates interaction with substrate peptides.</text>
</comment>
<evidence type="ECO:0000256" key="13">
    <source>
        <dbReference type="ARBA" id="ARBA00050428"/>
    </source>
</evidence>
<dbReference type="GO" id="GO:0004662">
    <property type="term" value="F:CAAX-protein geranylgeranyltransferase activity"/>
    <property type="evidence" value="ECO:0007669"/>
    <property type="project" value="UniProtKB-EC"/>
</dbReference>
<evidence type="ECO:0000256" key="12">
    <source>
        <dbReference type="ARBA" id="ARBA00031713"/>
    </source>
</evidence>
<reference evidence="18" key="1">
    <citation type="submission" date="2023-01" db="EMBL/GenBank/DDBJ databases">
        <title>Key to firefly adult light organ development and bioluminescence: homeobox transcription factors regulate luciferase expression and transportation to peroxisome.</title>
        <authorList>
            <person name="Fu X."/>
        </authorList>
    </citation>
    <scope>NUCLEOTIDE SEQUENCE [LARGE SCALE GENOMIC DNA]</scope>
</reference>
<dbReference type="SUPFAM" id="SSF48239">
    <property type="entry name" value="Terpenoid cyclases/Protein prenyltransferases"/>
    <property type="match status" value="1"/>
</dbReference>
<dbReference type="EMBL" id="JARPUR010000002">
    <property type="protein sequence ID" value="KAK4881905.1"/>
    <property type="molecule type" value="Genomic_DNA"/>
</dbReference>
<evidence type="ECO:0000256" key="10">
    <source>
        <dbReference type="ARBA" id="ARBA00022833"/>
    </source>
</evidence>
<evidence type="ECO:0000256" key="4">
    <source>
        <dbReference type="ARBA" id="ARBA00012700"/>
    </source>
</evidence>
<gene>
    <name evidence="17" type="ORF">RN001_005224</name>
</gene>
<evidence type="ECO:0000256" key="8">
    <source>
        <dbReference type="ARBA" id="ARBA00022723"/>
    </source>
</evidence>
<comment type="cofactor">
    <cofactor evidence="1">
        <name>Mg(2+)</name>
        <dbReference type="ChEBI" id="CHEBI:18420"/>
    </cofactor>
</comment>
<keyword evidence="18" id="KW-1185">Reference proteome</keyword>
<comment type="similarity">
    <text evidence="3">Belongs to the protein prenyltransferase subunit beta family.</text>
</comment>
<organism evidence="17 18">
    <name type="scientific">Aquatica leii</name>
    <dbReference type="NCBI Taxonomy" id="1421715"/>
    <lineage>
        <taxon>Eukaryota</taxon>
        <taxon>Metazoa</taxon>
        <taxon>Ecdysozoa</taxon>
        <taxon>Arthropoda</taxon>
        <taxon>Hexapoda</taxon>
        <taxon>Insecta</taxon>
        <taxon>Pterygota</taxon>
        <taxon>Neoptera</taxon>
        <taxon>Endopterygota</taxon>
        <taxon>Coleoptera</taxon>
        <taxon>Polyphaga</taxon>
        <taxon>Elateriformia</taxon>
        <taxon>Elateroidea</taxon>
        <taxon>Lampyridae</taxon>
        <taxon>Luciolinae</taxon>
        <taxon>Aquatica</taxon>
    </lineage>
</organism>
<feature type="domain" description="Prenyltransferase alpha-alpha toroid" evidence="16">
    <location>
        <begin position="11"/>
        <end position="331"/>
    </location>
</feature>
<evidence type="ECO:0000256" key="1">
    <source>
        <dbReference type="ARBA" id="ARBA00001946"/>
    </source>
</evidence>
<keyword evidence="7" id="KW-0808">Transferase</keyword>
<evidence type="ECO:0000256" key="15">
    <source>
        <dbReference type="ARBA" id="ARBA00078363"/>
    </source>
</evidence>
<keyword evidence="9" id="KW-0677">Repeat</keyword>
<keyword evidence="11" id="KW-0460">Magnesium</keyword>
<comment type="catalytic activity">
    <reaction evidence="13">
        <text>geranylgeranyl diphosphate + L-cysteinyl-[protein] = S-geranylgeranyl-L-cysteinyl-[protein] + diphosphate</text>
        <dbReference type="Rhea" id="RHEA:21240"/>
        <dbReference type="Rhea" id="RHEA-COMP:10131"/>
        <dbReference type="Rhea" id="RHEA-COMP:11537"/>
        <dbReference type="ChEBI" id="CHEBI:29950"/>
        <dbReference type="ChEBI" id="CHEBI:33019"/>
        <dbReference type="ChEBI" id="CHEBI:57533"/>
        <dbReference type="ChEBI" id="CHEBI:86021"/>
        <dbReference type="EC" id="2.5.1.59"/>
    </reaction>
</comment>
<evidence type="ECO:0000259" key="16">
    <source>
        <dbReference type="Pfam" id="PF00432"/>
    </source>
</evidence>
<dbReference type="Gene3D" id="1.50.10.20">
    <property type="match status" value="1"/>
</dbReference>
<comment type="cofactor">
    <cofactor evidence="2">
        <name>Zn(2+)</name>
        <dbReference type="ChEBI" id="CHEBI:29105"/>
    </cofactor>
</comment>
<evidence type="ECO:0000256" key="5">
    <source>
        <dbReference type="ARBA" id="ARBA00020603"/>
    </source>
</evidence>
<evidence type="ECO:0000256" key="14">
    <source>
        <dbReference type="ARBA" id="ARBA00065714"/>
    </source>
</evidence>
<keyword evidence="10" id="KW-0862">Zinc</keyword>
<evidence type="ECO:0000313" key="17">
    <source>
        <dbReference type="EMBL" id="KAK4881905.1"/>
    </source>
</evidence>
<dbReference type="AlphaFoldDB" id="A0AAN7P6A8"/>
<dbReference type="CDD" id="cd02895">
    <property type="entry name" value="GGTase-I"/>
    <property type="match status" value="1"/>
</dbReference>
<sequence length="347" mass="39252">MSLDTFDKPILNRKVHIKYLLRFLDKIPAEFISCDTTRITIAYFVISSLDVLNSLDAIDEEKKQSIIKWIYSLQVTDDEELVSGFQGSSTINTSYNKNLNSLYKWSHLAGTYCGLCCLVILGDDLKNVNRKAIVNSLKILQLPNGCFTGAKDGTENDMRFLFMAANVCYLLNDWSAIDISRAVDFIQKSISYDYGIAQGPELESHGGSTYCAVATLALCQKLDILNNSQLNGLRRWLLNRQFTGFQGRPNKPIDTCYSFWVGAALKILDAFHLSNYEHNRSFVLATQNNIIGGFSKWVNTHCDPLHTYLGLAGLSLMREKGLNEVVPMLNITYRALNHLKHIHEQWT</sequence>
<comment type="caution">
    <text evidence="17">The sequence shown here is derived from an EMBL/GenBank/DDBJ whole genome shotgun (WGS) entry which is preliminary data.</text>
</comment>
<dbReference type="PANTHER" id="PTHR11774:SF4">
    <property type="entry name" value="GERANYLGERANYL TRANSFERASE TYPE-1 SUBUNIT BETA"/>
    <property type="match status" value="1"/>
</dbReference>
<evidence type="ECO:0000256" key="9">
    <source>
        <dbReference type="ARBA" id="ARBA00022737"/>
    </source>
</evidence>
<protein>
    <recommendedName>
        <fullName evidence="5">Geranylgeranyl transferase type-1 subunit beta</fullName>
        <ecNumber evidence="4">2.5.1.59</ecNumber>
    </recommendedName>
    <alternativeName>
        <fullName evidence="12">Geranylgeranyl transferase type I subunit beta</fullName>
    </alternativeName>
    <alternativeName>
        <fullName evidence="15">Type I protein geranyl-geranyltransferase subunit beta</fullName>
    </alternativeName>
</protein>
<evidence type="ECO:0000256" key="2">
    <source>
        <dbReference type="ARBA" id="ARBA00001947"/>
    </source>
</evidence>
<evidence type="ECO:0000256" key="6">
    <source>
        <dbReference type="ARBA" id="ARBA00022602"/>
    </source>
</evidence>
<dbReference type="GO" id="GO:0005953">
    <property type="term" value="C:CAAX-protein geranylgeranyltransferase complex"/>
    <property type="evidence" value="ECO:0007669"/>
    <property type="project" value="InterPro"/>
</dbReference>
<dbReference type="FunFam" id="1.50.10.20:FF:000005">
    <property type="entry name" value="Geranylgeranyl transferase type-1 subunit beta"/>
    <property type="match status" value="1"/>
</dbReference>
<dbReference type="EC" id="2.5.1.59" evidence="4"/>
<evidence type="ECO:0000256" key="11">
    <source>
        <dbReference type="ARBA" id="ARBA00022842"/>
    </source>
</evidence>
<keyword evidence="8" id="KW-0479">Metal-binding</keyword>
<accession>A0AAN7P6A8</accession>